<evidence type="ECO:0008006" key="3">
    <source>
        <dbReference type="Google" id="ProtNLM"/>
    </source>
</evidence>
<name>A0A2S2NME6_SCHGA</name>
<gene>
    <name evidence="2" type="ORF">g.2357</name>
</gene>
<dbReference type="AlphaFoldDB" id="A0A2S2NME6"/>
<accession>A0A2S2NME6</accession>
<feature type="region of interest" description="Disordered" evidence="1">
    <location>
        <begin position="241"/>
        <end position="267"/>
    </location>
</feature>
<protein>
    <recommendedName>
        <fullName evidence="3">DUF4806 domain-containing protein</fullName>
    </recommendedName>
</protein>
<organism evidence="2">
    <name type="scientific">Schizaphis graminum</name>
    <name type="common">Green bug aphid</name>
    <dbReference type="NCBI Taxonomy" id="13262"/>
    <lineage>
        <taxon>Eukaryota</taxon>
        <taxon>Metazoa</taxon>
        <taxon>Ecdysozoa</taxon>
        <taxon>Arthropoda</taxon>
        <taxon>Hexapoda</taxon>
        <taxon>Insecta</taxon>
        <taxon>Pterygota</taxon>
        <taxon>Neoptera</taxon>
        <taxon>Paraneoptera</taxon>
        <taxon>Hemiptera</taxon>
        <taxon>Sternorrhyncha</taxon>
        <taxon>Aphidomorpha</taxon>
        <taxon>Aphidoidea</taxon>
        <taxon>Aphididae</taxon>
        <taxon>Aphidini</taxon>
        <taxon>Schizaphis</taxon>
    </lineage>
</organism>
<evidence type="ECO:0000313" key="2">
    <source>
        <dbReference type="EMBL" id="MBY17956.1"/>
    </source>
</evidence>
<evidence type="ECO:0000256" key="1">
    <source>
        <dbReference type="SAM" id="MobiDB-lite"/>
    </source>
</evidence>
<sequence length="487" mass="54961">MSWIVVLFLKTDEVQHVPYSWFNELYDQEVSQCWFPFTKMEKSIKHLSSSQIKKMILDCIEPNDNDGVLYDAKKVAGPFNNELQARRVAKAWSCTEGSTDESENPDDNDQYMLKPRKRCSTKRYSPEPYKKKKKTLLPLPVSASSPLTKQLLTSKSTSSFNCLPLPSVPSTSVLTKPIQASSPTINNELLTSNSTYSESDVLNHQDFNNTLMTTSQNLIHQENNLFDFLTTADTADFILHTETSNDEGSQETTNNEPIAEEEKNISNNNKSLTTNMIVSHDLSFSSKIDNLKDEILKLKEQGKKKDEKIMSQVLLMNGSLARISSAVQNNSKLLESILSVDRRVRALAMPFPKLPSPFMGLLPIKNLDDLQTFENILSTENADSMKYREELKTFILLKVGKLCLSAAVRGAIDVCFESSILSICSYKGKTKKKFTDLQLFTIIYEALSGFIQSPSDEATFHKVADNYIRHAPKRLALLKEIDTSYIP</sequence>
<feature type="compositionally biased region" description="Acidic residues" evidence="1">
    <location>
        <begin position="98"/>
        <end position="109"/>
    </location>
</feature>
<feature type="region of interest" description="Disordered" evidence="1">
    <location>
        <begin position="94"/>
        <end position="131"/>
    </location>
</feature>
<reference evidence="2" key="1">
    <citation type="submission" date="2018-04" db="EMBL/GenBank/DDBJ databases">
        <title>Transcriptome of Schizaphis graminum biotype I.</title>
        <authorList>
            <person name="Scully E.D."/>
            <person name="Geib S.M."/>
            <person name="Palmer N.A."/>
            <person name="Koch K."/>
            <person name="Bradshaw J."/>
            <person name="Heng-Moss T."/>
            <person name="Sarath G."/>
        </authorList>
    </citation>
    <scope>NUCLEOTIDE SEQUENCE</scope>
</reference>
<proteinExistence type="predicted"/>
<dbReference type="EMBL" id="GGMR01005337">
    <property type="protein sequence ID" value="MBY17956.1"/>
    <property type="molecule type" value="Transcribed_RNA"/>
</dbReference>